<evidence type="ECO:0000256" key="3">
    <source>
        <dbReference type="ARBA" id="ARBA00022473"/>
    </source>
</evidence>
<protein>
    <recommendedName>
        <fullName evidence="10">Dickkopf N-terminal cysteine-rich domain-containing protein</fullName>
    </recommendedName>
</protein>
<dbReference type="PANTHER" id="PTHR12113:SF6">
    <property type="entry name" value="DICKKOPF N-TERMINAL CYSTEINE-RICH DOMAIN-CONTAINING PROTEIN"/>
    <property type="match status" value="1"/>
</dbReference>
<dbReference type="AlphaFoldDB" id="A0ABD1IZ93"/>
<feature type="region of interest" description="Disordered" evidence="8">
    <location>
        <begin position="70"/>
        <end position="94"/>
    </location>
</feature>
<evidence type="ECO:0000256" key="4">
    <source>
        <dbReference type="ARBA" id="ARBA00022525"/>
    </source>
</evidence>
<name>A0ABD1IZ93_9TELE</name>
<reference evidence="11 12" key="1">
    <citation type="submission" date="2024-09" db="EMBL/GenBank/DDBJ databases">
        <title>A chromosome-level genome assembly of Gray's grenadier anchovy, Coilia grayii.</title>
        <authorList>
            <person name="Fu Z."/>
        </authorList>
    </citation>
    <scope>NUCLEOTIDE SEQUENCE [LARGE SCALE GENOMIC DNA]</scope>
    <source>
        <strain evidence="11">G4</strain>
        <tissue evidence="11">Muscle</tissue>
    </source>
</reference>
<comment type="subcellular location">
    <subcellularLocation>
        <location evidence="1">Secreted</location>
    </subcellularLocation>
</comment>
<dbReference type="InterPro" id="IPR006796">
    <property type="entry name" value="Dickkopf_N"/>
</dbReference>
<feature type="compositionally biased region" description="Basic residues" evidence="8">
    <location>
        <begin position="85"/>
        <end position="94"/>
    </location>
</feature>
<evidence type="ECO:0000256" key="1">
    <source>
        <dbReference type="ARBA" id="ARBA00004613"/>
    </source>
</evidence>
<evidence type="ECO:0000256" key="7">
    <source>
        <dbReference type="ARBA" id="ARBA00023157"/>
    </source>
</evidence>
<evidence type="ECO:0000256" key="6">
    <source>
        <dbReference type="ARBA" id="ARBA00022729"/>
    </source>
</evidence>
<dbReference type="Pfam" id="PF04706">
    <property type="entry name" value="Dickkopf_N"/>
    <property type="match status" value="1"/>
</dbReference>
<feature type="domain" description="Dickkopf N-terminal cysteine-rich" evidence="10">
    <location>
        <begin position="53"/>
        <end position="106"/>
    </location>
</feature>
<comment type="similarity">
    <text evidence="2">Belongs to the dickkopf family.</text>
</comment>
<keyword evidence="4" id="KW-0964">Secreted</keyword>
<evidence type="ECO:0000256" key="8">
    <source>
        <dbReference type="SAM" id="MobiDB-lite"/>
    </source>
</evidence>
<keyword evidence="6 9" id="KW-0732">Signal</keyword>
<feature type="region of interest" description="Disordered" evidence="8">
    <location>
        <begin position="28"/>
        <end position="58"/>
    </location>
</feature>
<accession>A0ABD1IZ93</accession>
<dbReference type="EMBL" id="JBHFQA010000022">
    <property type="protein sequence ID" value="KAL2079365.1"/>
    <property type="molecule type" value="Genomic_DNA"/>
</dbReference>
<gene>
    <name evidence="11" type="ORF">ACEWY4_025109</name>
</gene>
<dbReference type="Proteomes" id="UP001591681">
    <property type="component" value="Unassembled WGS sequence"/>
</dbReference>
<comment type="caution">
    <text evidence="11">The sequence shown here is derived from an EMBL/GenBank/DDBJ whole genome shotgun (WGS) entry which is preliminary data.</text>
</comment>
<evidence type="ECO:0000256" key="5">
    <source>
        <dbReference type="ARBA" id="ARBA00022687"/>
    </source>
</evidence>
<organism evidence="11 12">
    <name type="scientific">Coilia grayii</name>
    <name type="common">Gray's grenadier anchovy</name>
    <dbReference type="NCBI Taxonomy" id="363190"/>
    <lineage>
        <taxon>Eukaryota</taxon>
        <taxon>Metazoa</taxon>
        <taxon>Chordata</taxon>
        <taxon>Craniata</taxon>
        <taxon>Vertebrata</taxon>
        <taxon>Euteleostomi</taxon>
        <taxon>Actinopterygii</taxon>
        <taxon>Neopterygii</taxon>
        <taxon>Teleostei</taxon>
        <taxon>Clupei</taxon>
        <taxon>Clupeiformes</taxon>
        <taxon>Clupeoidei</taxon>
        <taxon>Engraulidae</taxon>
        <taxon>Coilinae</taxon>
        <taxon>Coilia</taxon>
    </lineage>
</organism>
<dbReference type="GO" id="GO:0016055">
    <property type="term" value="P:Wnt signaling pathway"/>
    <property type="evidence" value="ECO:0007669"/>
    <property type="project" value="UniProtKB-KW"/>
</dbReference>
<evidence type="ECO:0000256" key="2">
    <source>
        <dbReference type="ARBA" id="ARBA00010842"/>
    </source>
</evidence>
<evidence type="ECO:0000313" key="11">
    <source>
        <dbReference type="EMBL" id="KAL2079365.1"/>
    </source>
</evidence>
<evidence type="ECO:0000256" key="9">
    <source>
        <dbReference type="SAM" id="SignalP"/>
    </source>
</evidence>
<evidence type="ECO:0000259" key="10">
    <source>
        <dbReference type="Pfam" id="PF04706"/>
    </source>
</evidence>
<keyword evidence="5" id="KW-0879">Wnt signaling pathway</keyword>
<feature type="chain" id="PRO_5044745748" description="Dickkopf N-terminal cysteine-rich domain-containing protein" evidence="9">
    <location>
        <begin position="27"/>
        <end position="109"/>
    </location>
</feature>
<dbReference type="GO" id="GO:0005576">
    <property type="term" value="C:extracellular region"/>
    <property type="evidence" value="ECO:0007669"/>
    <property type="project" value="UniProtKB-SubCell"/>
</dbReference>
<sequence length="109" mass="12232">MHRCAWLLSLALAALRITDVADFARAETPGPVEKQARHVGSPKQRSSQKQVFCGSDKDCPKRHFCPLQDLRHANSLGPPPPRCTPCKKRGKRCHRDQMCCPGNTCRHCE</sequence>
<dbReference type="PANTHER" id="PTHR12113">
    <property type="entry name" value="DICKKOPF3-LIKE 3"/>
    <property type="match status" value="1"/>
</dbReference>
<dbReference type="InterPro" id="IPR039863">
    <property type="entry name" value="DKK1-4"/>
</dbReference>
<keyword evidence="7" id="KW-1015">Disulfide bond</keyword>
<feature type="signal peptide" evidence="9">
    <location>
        <begin position="1"/>
        <end position="26"/>
    </location>
</feature>
<keyword evidence="12" id="KW-1185">Reference proteome</keyword>
<keyword evidence="3" id="KW-0217">Developmental protein</keyword>
<proteinExistence type="inferred from homology"/>
<evidence type="ECO:0000313" key="12">
    <source>
        <dbReference type="Proteomes" id="UP001591681"/>
    </source>
</evidence>